<dbReference type="InterPro" id="IPR028098">
    <property type="entry name" value="Glyco_trans_4-like_N"/>
</dbReference>
<dbReference type="Pfam" id="PF13439">
    <property type="entry name" value="Glyco_transf_4"/>
    <property type="match status" value="1"/>
</dbReference>
<dbReference type="InterPro" id="IPR050194">
    <property type="entry name" value="Glycosyltransferase_grp1"/>
</dbReference>
<dbReference type="SUPFAM" id="SSF53756">
    <property type="entry name" value="UDP-Glycosyltransferase/glycogen phosphorylase"/>
    <property type="match status" value="1"/>
</dbReference>
<dbReference type="PANTHER" id="PTHR45947">
    <property type="entry name" value="SULFOQUINOVOSYL TRANSFERASE SQD2"/>
    <property type="match status" value="1"/>
</dbReference>
<dbReference type="InterPro" id="IPR001296">
    <property type="entry name" value="Glyco_trans_1"/>
</dbReference>
<feature type="non-terminal residue" evidence="3">
    <location>
        <position position="256"/>
    </location>
</feature>
<dbReference type="EMBL" id="UINC01149668">
    <property type="protein sequence ID" value="SVD42280.1"/>
    <property type="molecule type" value="Genomic_DNA"/>
</dbReference>
<name>A0A382V772_9ZZZZ</name>
<feature type="domain" description="Glycosyltransferase subfamily 4-like N-terminal" evidence="2">
    <location>
        <begin position="18"/>
        <end position="192"/>
    </location>
</feature>
<gene>
    <name evidence="3" type="ORF">METZ01_LOCUS395134</name>
</gene>
<feature type="domain" description="Glycosyl transferase family 1" evidence="1">
    <location>
        <begin position="197"/>
        <end position="256"/>
    </location>
</feature>
<dbReference type="GO" id="GO:0016757">
    <property type="term" value="F:glycosyltransferase activity"/>
    <property type="evidence" value="ECO:0007669"/>
    <property type="project" value="InterPro"/>
</dbReference>
<organism evidence="3">
    <name type="scientific">marine metagenome</name>
    <dbReference type="NCBI Taxonomy" id="408172"/>
    <lineage>
        <taxon>unclassified sequences</taxon>
        <taxon>metagenomes</taxon>
        <taxon>ecological metagenomes</taxon>
    </lineage>
</organism>
<accession>A0A382V772</accession>
<dbReference type="PANTHER" id="PTHR45947:SF3">
    <property type="entry name" value="SULFOQUINOVOSYL TRANSFERASE SQD2"/>
    <property type="match status" value="1"/>
</dbReference>
<evidence type="ECO:0000259" key="2">
    <source>
        <dbReference type="Pfam" id="PF13439"/>
    </source>
</evidence>
<proteinExistence type="predicted"/>
<protein>
    <recommendedName>
        <fullName evidence="4">Glycosyltransferase subfamily 4-like N-terminal domain-containing protein</fullName>
    </recommendedName>
</protein>
<evidence type="ECO:0008006" key="4">
    <source>
        <dbReference type="Google" id="ProtNLM"/>
    </source>
</evidence>
<dbReference type="Pfam" id="PF00534">
    <property type="entry name" value="Glycos_transf_1"/>
    <property type="match status" value="1"/>
</dbReference>
<dbReference type="AlphaFoldDB" id="A0A382V772"/>
<sequence>MPKRLAILYDCPYPFVQGGGQKRLFEISQYLLKHDWEVEWYALKFWEGPDKIKYEGITYNAVGKHTELYDSTGKRRIWETIYYGAMIARHIELRKFDILLAGQWPLSHLIPARIFCFLGKSKLVVDWWEVWGREHWVNYFGLKGFLGLLLEKIMSRISSHVIAITQKGKRQLQDLGVNQNEITHIPNGIDFEKILNSISKSKKFDLVYMGRLKGHKNVDHLVQVVSILKERGDLVTLQIIGDGPERQNLELLVKKL</sequence>
<reference evidence="3" key="1">
    <citation type="submission" date="2018-05" db="EMBL/GenBank/DDBJ databases">
        <authorList>
            <person name="Lanie J.A."/>
            <person name="Ng W.-L."/>
            <person name="Kazmierczak K.M."/>
            <person name="Andrzejewski T.M."/>
            <person name="Davidsen T.M."/>
            <person name="Wayne K.J."/>
            <person name="Tettelin H."/>
            <person name="Glass J.I."/>
            <person name="Rusch D."/>
            <person name="Podicherti R."/>
            <person name="Tsui H.-C.T."/>
            <person name="Winkler M.E."/>
        </authorList>
    </citation>
    <scope>NUCLEOTIDE SEQUENCE</scope>
</reference>
<evidence type="ECO:0000313" key="3">
    <source>
        <dbReference type="EMBL" id="SVD42280.1"/>
    </source>
</evidence>
<evidence type="ECO:0000259" key="1">
    <source>
        <dbReference type="Pfam" id="PF00534"/>
    </source>
</evidence>
<dbReference type="Gene3D" id="3.40.50.2000">
    <property type="entry name" value="Glycogen Phosphorylase B"/>
    <property type="match status" value="2"/>
</dbReference>